<keyword evidence="3 4" id="KW-0479">Metal-binding</keyword>
<comment type="similarity">
    <text evidence="2 4">Belongs to the cytochrome P450 family.</text>
</comment>
<evidence type="ECO:0000313" key="6">
    <source>
        <dbReference type="Proteomes" id="UP000236723"/>
    </source>
</evidence>
<organism evidence="5 6">
    <name type="scientific">Thermomonospora echinospora</name>
    <dbReference type="NCBI Taxonomy" id="1992"/>
    <lineage>
        <taxon>Bacteria</taxon>
        <taxon>Bacillati</taxon>
        <taxon>Actinomycetota</taxon>
        <taxon>Actinomycetes</taxon>
        <taxon>Streptosporangiales</taxon>
        <taxon>Thermomonosporaceae</taxon>
        <taxon>Thermomonospora</taxon>
    </lineage>
</organism>
<dbReference type="InterPro" id="IPR001128">
    <property type="entry name" value="Cyt_P450"/>
</dbReference>
<dbReference type="GO" id="GO:0016705">
    <property type="term" value="F:oxidoreductase activity, acting on paired donors, with incorporation or reduction of molecular oxygen"/>
    <property type="evidence" value="ECO:0007669"/>
    <property type="project" value="InterPro"/>
</dbReference>
<evidence type="ECO:0000256" key="1">
    <source>
        <dbReference type="ARBA" id="ARBA00001971"/>
    </source>
</evidence>
<evidence type="ECO:0000256" key="3">
    <source>
        <dbReference type="PIRSR" id="PIRSR602401-1"/>
    </source>
</evidence>
<dbReference type="Pfam" id="PF00067">
    <property type="entry name" value="p450"/>
    <property type="match status" value="1"/>
</dbReference>
<dbReference type="InterPro" id="IPR050121">
    <property type="entry name" value="Cytochrome_P450_monoxygenase"/>
</dbReference>
<dbReference type="Proteomes" id="UP000236723">
    <property type="component" value="Unassembled WGS sequence"/>
</dbReference>
<dbReference type="OrthoDB" id="3217230at2"/>
<evidence type="ECO:0000313" key="5">
    <source>
        <dbReference type="EMBL" id="SEF87847.1"/>
    </source>
</evidence>
<dbReference type="Gene3D" id="1.10.630.10">
    <property type="entry name" value="Cytochrome P450"/>
    <property type="match status" value="1"/>
</dbReference>
<accession>A0A1H5VMU5</accession>
<keyword evidence="4" id="KW-0503">Monooxygenase</keyword>
<evidence type="ECO:0000256" key="2">
    <source>
        <dbReference type="ARBA" id="ARBA00010617"/>
    </source>
</evidence>
<dbReference type="GO" id="GO:0004497">
    <property type="term" value="F:monooxygenase activity"/>
    <property type="evidence" value="ECO:0007669"/>
    <property type="project" value="UniProtKB-KW"/>
</dbReference>
<gene>
    <name evidence="5" type="ORF">SAMN04489712_102358</name>
</gene>
<dbReference type="InterPro" id="IPR002401">
    <property type="entry name" value="Cyt_P450_E_grp-I"/>
</dbReference>
<dbReference type="PANTHER" id="PTHR24305">
    <property type="entry name" value="CYTOCHROME P450"/>
    <property type="match status" value="1"/>
</dbReference>
<dbReference type="SUPFAM" id="SSF48264">
    <property type="entry name" value="Cytochrome P450"/>
    <property type="match status" value="1"/>
</dbReference>
<dbReference type="InterPro" id="IPR036396">
    <property type="entry name" value="Cyt_P450_sf"/>
</dbReference>
<dbReference type="RefSeq" id="WP_103936619.1">
    <property type="nucleotide sequence ID" value="NZ_FNVO01000002.1"/>
</dbReference>
<name>A0A1H5VMU5_9ACTN</name>
<evidence type="ECO:0000256" key="4">
    <source>
        <dbReference type="RuleBase" id="RU000461"/>
    </source>
</evidence>
<dbReference type="CDD" id="cd20620">
    <property type="entry name" value="CYP132-like"/>
    <property type="match status" value="1"/>
</dbReference>
<dbReference type="PROSITE" id="PS00086">
    <property type="entry name" value="CYTOCHROME_P450"/>
    <property type="match status" value="1"/>
</dbReference>
<feature type="binding site" description="axial binding residue" evidence="3">
    <location>
        <position position="407"/>
    </location>
    <ligand>
        <name>heme</name>
        <dbReference type="ChEBI" id="CHEBI:30413"/>
    </ligand>
    <ligandPart>
        <name>Fe</name>
        <dbReference type="ChEBI" id="CHEBI:18248"/>
    </ligandPart>
</feature>
<reference evidence="6" key="1">
    <citation type="submission" date="2016-10" db="EMBL/GenBank/DDBJ databases">
        <authorList>
            <person name="Varghese N."/>
            <person name="Submissions S."/>
        </authorList>
    </citation>
    <scope>NUCLEOTIDE SEQUENCE [LARGE SCALE GENOMIC DNA]</scope>
    <source>
        <strain evidence="6">DSM 43163</strain>
    </source>
</reference>
<keyword evidence="6" id="KW-1185">Reference proteome</keyword>
<sequence length="460" mass="51217">MSTAIGAESGTPDASLERVSPRRLVSLYRQGGPLHALESIGRAAEGAVARIDLGPFRPYLVTDPAHVQHVLRDRADNYERGAVMWKPVSRLVGNGISSEGTPWRSSREVLAKVFSGQYIGRFTERMAEAINAAADDLLARATREPVDVRREMNRLMHRAISLVFFDDRLPVEDIDRLGTAVSAASGSFMSRMAMPFMPNAVPMPGDLTFRRATRTVDEILGPLVAEGRRRPPGGHDVVSKLIEAREADGTPFSDQRVRDDVVGLFVAGTESTADGLTWLWVALDEHPEHAARVYAEIEREVGDGRAGPEHVRRLPYTQMFLQEVLRLHSVGWAVPRMAVADDVIGGVPIKAGSTVVLSPYLTHRDRRVWERPEEFDPERFTPERVKERVQRYGRFAYFPFGAGEHVCLGEQLFKIETTLIMASLLGRARPVLHRSEPIEPKLTLTVRPSRPVELMLAARS</sequence>
<dbReference type="PRINTS" id="PR00463">
    <property type="entry name" value="EP450I"/>
</dbReference>
<dbReference type="AlphaFoldDB" id="A0A1H5VMU5"/>
<keyword evidence="3 4" id="KW-0408">Iron</keyword>
<dbReference type="PRINTS" id="PR00385">
    <property type="entry name" value="P450"/>
</dbReference>
<proteinExistence type="inferred from homology"/>
<dbReference type="EMBL" id="FNVO01000002">
    <property type="protein sequence ID" value="SEF87847.1"/>
    <property type="molecule type" value="Genomic_DNA"/>
</dbReference>
<comment type="cofactor">
    <cofactor evidence="1 3">
        <name>heme</name>
        <dbReference type="ChEBI" id="CHEBI:30413"/>
    </cofactor>
</comment>
<protein>
    <submittedName>
        <fullName evidence="5">Cytochrome P450</fullName>
    </submittedName>
</protein>
<keyword evidence="3 4" id="KW-0349">Heme</keyword>
<dbReference type="PANTHER" id="PTHR24305:SF166">
    <property type="entry name" value="CYTOCHROME P450 12A4, MITOCHONDRIAL-RELATED"/>
    <property type="match status" value="1"/>
</dbReference>
<dbReference type="GO" id="GO:0020037">
    <property type="term" value="F:heme binding"/>
    <property type="evidence" value="ECO:0007669"/>
    <property type="project" value="InterPro"/>
</dbReference>
<dbReference type="GO" id="GO:0005506">
    <property type="term" value="F:iron ion binding"/>
    <property type="evidence" value="ECO:0007669"/>
    <property type="project" value="InterPro"/>
</dbReference>
<keyword evidence="4" id="KW-0560">Oxidoreductase</keyword>
<dbReference type="InterPro" id="IPR017972">
    <property type="entry name" value="Cyt_P450_CS"/>
</dbReference>